<evidence type="ECO:0000313" key="2">
    <source>
        <dbReference type="Proteomes" id="UP000199215"/>
    </source>
</evidence>
<gene>
    <name evidence="1" type="ORF">SAMN05192561_104151</name>
</gene>
<dbReference type="EMBL" id="FNWU01000004">
    <property type="protein sequence ID" value="SEH52549.1"/>
    <property type="molecule type" value="Genomic_DNA"/>
</dbReference>
<proteinExistence type="predicted"/>
<dbReference type="Proteomes" id="UP000199215">
    <property type="component" value="Unassembled WGS sequence"/>
</dbReference>
<organism evidence="1 2">
    <name type="scientific">Halopenitus malekzadehii</name>
    <dbReference type="NCBI Taxonomy" id="1267564"/>
    <lineage>
        <taxon>Archaea</taxon>
        <taxon>Methanobacteriati</taxon>
        <taxon>Methanobacteriota</taxon>
        <taxon>Stenosarchaea group</taxon>
        <taxon>Halobacteria</taxon>
        <taxon>Halobacteriales</taxon>
        <taxon>Haloferacaceae</taxon>
        <taxon>Halopenitus</taxon>
    </lineage>
</organism>
<protein>
    <submittedName>
        <fullName evidence="1">Uncharacterized protein</fullName>
    </submittedName>
</protein>
<reference evidence="1 2" key="1">
    <citation type="submission" date="2016-10" db="EMBL/GenBank/DDBJ databases">
        <authorList>
            <person name="de Groot N.N."/>
        </authorList>
    </citation>
    <scope>NUCLEOTIDE SEQUENCE [LARGE SCALE GENOMIC DNA]</scope>
    <source>
        <strain evidence="1 2">IBRC-M10418</strain>
    </source>
</reference>
<dbReference type="STRING" id="1267564.SAMN05192561_104151"/>
<name>A0A1H6J158_9EURY</name>
<dbReference type="RefSeq" id="WP_092816993.1">
    <property type="nucleotide sequence ID" value="NZ_FNWU01000004.1"/>
</dbReference>
<sequence length="162" mass="19089">MVEIETYSRNGGERQLREKDVLEEVLEIPAIWAANAGQRNYSERSGALDELGGWETQVQVDLGPEHQDHHERLTPFLDAYHRKHRVAIEHEKKEQMRARWHLMKIQAAHEREETLDIDVAVLIFPADQDPSLRRTRRELEGPFFTKHFPIHMPVYAIEYTNE</sequence>
<dbReference type="OrthoDB" id="256717at2157"/>
<keyword evidence="2" id="KW-1185">Reference proteome</keyword>
<evidence type="ECO:0000313" key="1">
    <source>
        <dbReference type="EMBL" id="SEH52549.1"/>
    </source>
</evidence>
<dbReference type="AlphaFoldDB" id="A0A1H6J158"/>
<accession>A0A1H6J158</accession>